<dbReference type="FunFam" id="3.40.50.300:FF:000053">
    <property type="entry name" value="Signal recognition particle receptor FtsY"/>
    <property type="match status" value="1"/>
</dbReference>
<feature type="compositionally biased region" description="Low complexity" evidence="11">
    <location>
        <begin position="34"/>
        <end position="43"/>
    </location>
</feature>
<dbReference type="GO" id="GO:0005525">
    <property type="term" value="F:GTP binding"/>
    <property type="evidence" value="ECO:0007669"/>
    <property type="project" value="UniProtKB-UniRule"/>
</dbReference>
<keyword evidence="6 10" id="KW-0472">Membrane</keyword>
<dbReference type="InterPro" id="IPR027417">
    <property type="entry name" value="P-loop_NTPase"/>
</dbReference>
<dbReference type="AlphaFoldDB" id="G2LFX6"/>
<dbReference type="Gene3D" id="1.20.120.140">
    <property type="entry name" value="Signal recognition particle SRP54, nucleotide-binding domain"/>
    <property type="match status" value="1"/>
</dbReference>
<dbReference type="GO" id="GO:0005047">
    <property type="term" value="F:signal recognition particle binding"/>
    <property type="evidence" value="ECO:0007669"/>
    <property type="project" value="TreeGrafter"/>
</dbReference>
<dbReference type="KEGG" id="ctm:Cabther_A1338"/>
<evidence type="ECO:0000256" key="3">
    <source>
        <dbReference type="ARBA" id="ARBA00022741"/>
    </source>
</evidence>
<reference evidence="13 14" key="1">
    <citation type="journal article" date="2012" name="Environ. Microbiol.">
        <title>Complete genome of Candidatus Chloracidobacterium thermophilum, a chlorophyll-based photoheterotroph belonging to the phylum Acidobacteria.</title>
        <authorList>
            <person name="Garcia Costas A.M."/>
            <person name="Liu Z."/>
            <person name="Tomsho L.P."/>
            <person name="Schuster S.C."/>
            <person name="Ward D.M."/>
            <person name="Bryant D.A."/>
        </authorList>
    </citation>
    <scope>NUCLEOTIDE SEQUENCE [LARGE SCALE GENOMIC DNA]</scope>
    <source>
        <strain evidence="13 14">B</strain>
    </source>
</reference>
<dbReference type="PANTHER" id="PTHR43134:SF1">
    <property type="entry name" value="SIGNAL RECOGNITION PARTICLE RECEPTOR SUBUNIT ALPHA"/>
    <property type="match status" value="1"/>
</dbReference>
<feature type="domain" description="SRP54-type proteins GTP-binding" evidence="12">
    <location>
        <begin position="434"/>
        <end position="447"/>
    </location>
</feature>
<accession>G2LFX6</accession>
<dbReference type="HOGENOM" id="CLU_009301_3_4_0"/>
<keyword evidence="14" id="KW-1185">Reference proteome</keyword>
<dbReference type="Pfam" id="PF02881">
    <property type="entry name" value="SRP54_N"/>
    <property type="match status" value="1"/>
</dbReference>
<evidence type="ECO:0000313" key="13">
    <source>
        <dbReference type="EMBL" id="AEP12089.1"/>
    </source>
</evidence>
<evidence type="ECO:0000313" key="14">
    <source>
        <dbReference type="Proteomes" id="UP000006791"/>
    </source>
</evidence>
<dbReference type="EC" id="3.6.5.4" evidence="10"/>
<dbReference type="GO" id="GO:0006614">
    <property type="term" value="P:SRP-dependent cotranslational protein targeting to membrane"/>
    <property type="evidence" value="ECO:0007669"/>
    <property type="project" value="InterPro"/>
</dbReference>
<keyword evidence="2 10" id="KW-0963">Cytoplasm</keyword>
<feature type="compositionally biased region" description="Pro residues" evidence="11">
    <location>
        <begin position="128"/>
        <end position="141"/>
    </location>
</feature>
<dbReference type="GO" id="GO:0005737">
    <property type="term" value="C:cytoplasm"/>
    <property type="evidence" value="ECO:0007669"/>
    <property type="project" value="UniProtKB-SubCell"/>
</dbReference>
<dbReference type="HAMAP" id="MF_00920">
    <property type="entry name" value="FtsY"/>
    <property type="match status" value="1"/>
</dbReference>
<dbReference type="SUPFAM" id="SSF52540">
    <property type="entry name" value="P-loop containing nucleoside triphosphate hydrolases"/>
    <property type="match status" value="1"/>
</dbReference>
<keyword evidence="5 10" id="KW-0342">GTP-binding</keyword>
<evidence type="ECO:0000256" key="1">
    <source>
        <dbReference type="ARBA" id="ARBA00022475"/>
    </source>
</evidence>
<gene>
    <name evidence="10" type="primary">ftsY</name>
    <name evidence="13" type="ordered locus">Cabther_A1338</name>
</gene>
<comment type="catalytic activity">
    <reaction evidence="8 10">
        <text>GTP + H2O = GDP + phosphate + H(+)</text>
        <dbReference type="Rhea" id="RHEA:19669"/>
        <dbReference type="ChEBI" id="CHEBI:15377"/>
        <dbReference type="ChEBI" id="CHEBI:15378"/>
        <dbReference type="ChEBI" id="CHEBI:37565"/>
        <dbReference type="ChEBI" id="CHEBI:43474"/>
        <dbReference type="ChEBI" id="CHEBI:58189"/>
        <dbReference type="EC" id="3.6.5.4"/>
    </reaction>
</comment>
<dbReference type="InterPro" id="IPR000897">
    <property type="entry name" value="SRP54_GTPase_dom"/>
</dbReference>
<keyword evidence="4 10" id="KW-0378">Hydrolase</keyword>
<evidence type="ECO:0000256" key="11">
    <source>
        <dbReference type="SAM" id="MobiDB-lite"/>
    </source>
</evidence>
<evidence type="ECO:0000256" key="8">
    <source>
        <dbReference type="ARBA" id="ARBA00048027"/>
    </source>
</evidence>
<feature type="region of interest" description="Disordered" evidence="11">
    <location>
        <begin position="117"/>
        <end position="143"/>
    </location>
</feature>
<dbReference type="CDD" id="cd17874">
    <property type="entry name" value="FtsY"/>
    <property type="match status" value="1"/>
</dbReference>
<dbReference type="RefSeq" id="WP_014099826.1">
    <property type="nucleotide sequence ID" value="NC_016024.1"/>
</dbReference>
<keyword evidence="3 10" id="KW-0547">Nucleotide-binding</keyword>
<evidence type="ECO:0000256" key="7">
    <source>
        <dbReference type="ARBA" id="ARBA00023170"/>
    </source>
</evidence>
<dbReference type="Proteomes" id="UP000006791">
    <property type="component" value="Chromosome 1"/>
</dbReference>
<dbReference type="InterPro" id="IPR013822">
    <property type="entry name" value="Signal_recog_particl_SRP54_hlx"/>
</dbReference>
<comment type="similarity">
    <text evidence="10">Belongs to the GTP-binding SRP family. FtsY subfamily.</text>
</comment>
<keyword evidence="1 10" id="KW-1003">Cell membrane</keyword>
<comment type="subcellular location">
    <subcellularLocation>
        <location evidence="10">Cell membrane</location>
        <topology evidence="10">Peripheral membrane protein</topology>
        <orientation evidence="10">Cytoplasmic side</orientation>
    </subcellularLocation>
    <subcellularLocation>
        <location evidence="10">Cytoplasm</location>
    </subcellularLocation>
</comment>
<dbReference type="SMART" id="SM00382">
    <property type="entry name" value="AAA"/>
    <property type="match status" value="1"/>
</dbReference>
<evidence type="ECO:0000259" key="12">
    <source>
        <dbReference type="PROSITE" id="PS00300"/>
    </source>
</evidence>
<feature type="binding site" evidence="10">
    <location>
        <begin position="267"/>
        <end position="274"/>
    </location>
    <ligand>
        <name>GTP</name>
        <dbReference type="ChEBI" id="CHEBI:37565"/>
    </ligand>
</feature>
<feature type="binding site" evidence="10">
    <location>
        <begin position="413"/>
        <end position="416"/>
    </location>
    <ligand>
        <name>GTP</name>
        <dbReference type="ChEBI" id="CHEBI:37565"/>
    </ligand>
</feature>
<evidence type="ECO:0000256" key="4">
    <source>
        <dbReference type="ARBA" id="ARBA00022801"/>
    </source>
</evidence>
<feature type="region of interest" description="Disordered" evidence="11">
    <location>
        <begin position="1"/>
        <end position="80"/>
    </location>
</feature>
<evidence type="ECO:0000256" key="9">
    <source>
        <dbReference type="ARBA" id="ARBA00053570"/>
    </source>
</evidence>
<dbReference type="Gene3D" id="3.40.50.300">
    <property type="entry name" value="P-loop containing nucleotide triphosphate hydrolases"/>
    <property type="match status" value="1"/>
</dbReference>
<dbReference type="FunFam" id="1.20.120.140:FF:000002">
    <property type="entry name" value="Signal recognition particle receptor FtsY"/>
    <property type="match status" value="1"/>
</dbReference>
<proteinExistence type="inferred from homology"/>
<dbReference type="STRING" id="981222.Cabther_A1338"/>
<dbReference type="SUPFAM" id="SSF47364">
    <property type="entry name" value="Domain of the SRP/SRP receptor G-proteins"/>
    <property type="match status" value="1"/>
</dbReference>
<dbReference type="EMBL" id="CP002514">
    <property type="protein sequence ID" value="AEP12089.1"/>
    <property type="molecule type" value="Genomic_DNA"/>
</dbReference>
<dbReference type="InterPro" id="IPR004390">
    <property type="entry name" value="SR_rcpt_FtsY"/>
</dbReference>
<dbReference type="InterPro" id="IPR036225">
    <property type="entry name" value="SRP/SRP_N"/>
</dbReference>
<dbReference type="Pfam" id="PF00448">
    <property type="entry name" value="SRP54"/>
    <property type="match status" value="1"/>
</dbReference>
<dbReference type="NCBIfam" id="TIGR00064">
    <property type="entry name" value="ftsY"/>
    <property type="match status" value="1"/>
</dbReference>
<feature type="binding site" evidence="10">
    <location>
        <begin position="349"/>
        <end position="353"/>
    </location>
    <ligand>
        <name>GTP</name>
        <dbReference type="ChEBI" id="CHEBI:37565"/>
    </ligand>
</feature>
<evidence type="ECO:0000256" key="10">
    <source>
        <dbReference type="HAMAP-Rule" id="MF_00920"/>
    </source>
</evidence>
<dbReference type="GO" id="GO:0003924">
    <property type="term" value="F:GTPase activity"/>
    <property type="evidence" value="ECO:0007669"/>
    <property type="project" value="UniProtKB-UniRule"/>
</dbReference>
<dbReference type="PANTHER" id="PTHR43134">
    <property type="entry name" value="SIGNAL RECOGNITION PARTICLE RECEPTOR SUBUNIT ALPHA"/>
    <property type="match status" value="1"/>
</dbReference>
<evidence type="ECO:0000256" key="6">
    <source>
        <dbReference type="ARBA" id="ARBA00023136"/>
    </source>
</evidence>
<evidence type="ECO:0000256" key="5">
    <source>
        <dbReference type="ARBA" id="ARBA00023134"/>
    </source>
</evidence>
<dbReference type="InterPro" id="IPR042101">
    <property type="entry name" value="SRP54_N_sf"/>
</dbReference>
<dbReference type="InterPro" id="IPR003593">
    <property type="entry name" value="AAA+_ATPase"/>
</dbReference>
<sequence length="461" mass="49528">MLFWRRKKDETPAERAGLTTLFGNEPIPSPSAPPAGVEVAEPAPLRPDSPQLEMVVPEPAASPPLPVAPPSQPMASPAADPQTVASMPVETVPASDVTAEPARRGLLSRWLGWPAPADTPTSGGVPDTAPPGQPVTNPPPAVVDEPPRETFLLRMKNAVRRTRQNLVGRLDTLVRGKKVISPEVLDELEEILIGADIGVRTTLELVEKIRTQVDRKLLNDTDELKRVLRQELLALLRAPVKSVSGRAVRSELDIPTDIRPYVMMVVGVNGVGKTTTIAKLAHLIKREGNDVIVCAADTFRAAAADQLTVWAERVGIPVIQQKPGTDPAAVVYDALQAAKSRDADVVIVDTAGRLHNKVNLMNELEKMSRIARREVPQAPHEVLLVLDAATGQNGLEQARQFAKTVPVTGLVLTKLDGTAKGGIVVAIARELGLPIRYVGTGEQLDDLAVFSPEAFVDSLFE</sequence>
<comment type="subunit">
    <text evidence="10">Part of the signal recognition particle protein translocation system, which is composed of SRP and FtsY.</text>
</comment>
<name>G2LFX6_CHLTF</name>
<protein>
    <recommendedName>
        <fullName evidence="10">Signal recognition particle receptor FtsY</fullName>
        <shortName evidence="10">SRP receptor</shortName>
        <ecNumber evidence="10">3.6.5.4</ecNumber>
    </recommendedName>
</protein>
<dbReference type="PROSITE" id="PS00300">
    <property type="entry name" value="SRP54"/>
    <property type="match status" value="1"/>
</dbReference>
<keyword evidence="7 10" id="KW-0675">Receptor</keyword>
<feature type="compositionally biased region" description="Pro residues" evidence="11">
    <location>
        <begin position="60"/>
        <end position="72"/>
    </location>
</feature>
<evidence type="ECO:0000256" key="2">
    <source>
        <dbReference type="ARBA" id="ARBA00022490"/>
    </source>
</evidence>
<organism evidence="13 14">
    <name type="scientific">Chloracidobacterium thermophilum (strain B)</name>
    <dbReference type="NCBI Taxonomy" id="981222"/>
    <lineage>
        <taxon>Bacteria</taxon>
        <taxon>Pseudomonadati</taxon>
        <taxon>Acidobacteriota</taxon>
        <taxon>Terriglobia</taxon>
        <taxon>Terriglobales</taxon>
        <taxon>Acidobacteriaceae</taxon>
        <taxon>Chloracidobacterium</taxon>
    </lineage>
</organism>
<dbReference type="GO" id="GO:0005886">
    <property type="term" value="C:plasma membrane"/>
    <property type="evidence" value="ECO:0007669"/>
    <property type="project" value="UniProtKB-SubCell"/>
</dbReference>
<comment type="function">
    <text evidence="9">Involved in targeting and insertion of nascent membrane proteins into the cytoplasmic membrane. Acts as a receptor for the complex formed by the signal recognition particle (SRP) and the ribosome-nascent chain (RNC). Interaction with SRP-RNC leads to the transfer of the RNC complex to the Sec translocase for insertion into the membrane, the hydrolysis of GTP by both Ffh and FtsY, and the dissociation of the SRP-FtsY complex into the individual components.</text>
</comment>
<dbReference type="SMART" id="SM00962">
    <property type="entry name" value="SRP54"/>
    <property type="match status" value="1"/>
</dbReference>
<dbReference type="SMART" id="SM00963">
    <property type="entry name" value="SRP54_N"/>
    <property type="match status" value="1"/>
</dbReference>